<dbReference type="GO" id="GO:0016712">
    <property type="term" value="F:oxidoreductase activity, acting on paired donors, with incorporation or reduction of molecular oxygen, reduced flavin or flavoprotein as one donor, and incorporation of one atom of oxygen"/>
    <property type="evidence" value="ECO:0007669"/>
    <property type="project" value="UniProtKB-EC"/>
</dbReference>
<dbReference type="InterPro" id="IPR002401">
    <property type="entry name" value="Cyt_P450_E_grp-I"/>
</dbReference>
<keyword evidence="13" id="KW-0472">Membrane</keyword>
<evidence type="ECO:0000256" key="13">
    <source>
        <dbReference type="ARBA" id="ARBA00023136"/>
    </source>
</evidence>
<keyword evidence="10" id="KW-0560">Oxidoreductase</keyword>
<evidence type="ECO:0000256" key="1">
    <source>
        <dbReference type="ARBA" id="ARBA00001971"/>
    </source>
</evidence>
<dbReference type="GO" id="GO:0006805">
    <property type="term" value="P:xenobiotic metabolic process"/>
    <property type="evidence" value="ECO:0007669"/>
    <property type="project" value="TreeGrafter"/>
</dbReference>
<dbReference type="PANTHER" id="PTHR24300">
    <property type="entry name" value="CYTOCHROME P450 508A4-RELATED"/>
    <property type="match status" value="1"/>
</dbReference>
<gene>
    <name evidence="14" type="primary">Cyp2h1_1</name>
    <name evidence="14" type="ORF">ASASCU_R04958</name>
</gene>
<keyword evidence="11" id="KW-0408">Iron</keyword>
<evidence type="ECO:0000256" key="11">
    <source>
        <dbReference type="ARBA" id="ARBA00023004"/>
    </source>
</evidence>
<dbReference type="InterPro" id="IPR050182">
    <property type="entry name" value="Cytochrome_P450_fam2"/>
</dbReference>
<evidence type="ECO:0000313" key="15">
    <source>
        <dbReference type="Proteomes" id="UP000525565"/>
    </source>
</evidence>
<dbReference type="EMBL" id="VZSO01000068">
    <property type="protein sequence ID" value="NWZ22386.1"/>
    <property type="molecule type" value="Genomic_DNA"/>
</dbReference>
<sequence length="159" mass="18223">KPFDPSSFLIHAVSNIICSIVFGDRFDYEDKKFLTLIQLMEENNRLQNSVQTQIYNFIPNIMERLPGPHKTLIKNVEDINQFISEIVTAHQESLDPSCPRDFIDAFINKMEQEKGNNHSEFTAETLTRTTLDLFLAGTGTTSIALRYGLLILQKHPHVE</sequence>
<keyword evidence="6" id="KW-0349">Heme</keyword>
<comment type="caution">
    <text evidence="14">The sequence shown here is derived from an EMBL/GenBank/DDBJ whole genome shotgun (WGS) entry which is preliminary data.</text>
</comment>
<evidence type="ECO:0000256" key="3">
    <source>
        <dbReference type="ARBA" id="ARBA00004406"/>
    </source>
</evidence>
<evidence type="ECO:0000313" key="14">
    <source>
        <dbReference type="EMBL" id="NWZ22386.1"/>
    </source>
</evidence>
<keyword evidence="15" id="KW-1185">Reference proteome</keyword>
<comment type="similarity">
    <text evidence="4">Belongs to the cytochrome P450 family.</text>
</comment>
<reference evidence="14 15" key="1">
    <citation type="submission" date="2019-09" db="EMBL/GenBank/DDBJ databases">
        <title>Bird 10,000 Genomes (B10K) Project - Family phase.</title>
        <authorList>
            <person name="Zhang G."/>
        </authorList>
    </citation>
    <scope>NUCLEOTIDE SEQUENCE [LARGE SCALE GENOMIC DNA]</scope>
    <source>
        <strain evidence="14">OUT-0051</strain>
        <tissue evidence="14">Kidney</tissue>
    </source>
</reference>
<dbReference type="GO" id="GO:0020037">
    <property type="term" value="F:heme binding"/>
    <property type="evidence" value="ECO:0007669"/>
    <property type="project" value="InterPro"/>
</dbReference>
<evidence type="ECO:0000256" key="12">
    <source>
        <dbReference type="ARBA" id="ARBA00023033"/>
    </source>
</evidence>
<feature type="non-terminal residue" evidence="14">
    <location>
        <position position="159"/>
    </location>
</feature>
<dbReference type="Proteomes" id="UP000525565">
    <property type="component" value="Unassembled WGS sequence"/>
</dbReference>
<keyword evidence="8" id="KW-0256">Endoplasmic reticulum</keyword>
<keyword evidence="7" id="KW-0479">Metal-binding</keyword>
<dbReference type="InterPro" id="IPR036396">
    <property type="entry name" value="Cyt_P450_sf"/>
</dbReference>
<evidence type="ECO:0000256" key="10">
    <source>
        <dbReference type="ARBA" id="ARBA00023002"/>
    </source>
</evidence>
<dbReference type="GO" id="GO:0005506">
    <property type="term" value="F:iron ion binding"/>
    <property type="evidence" value="ECO:0007669"/>
    <property type="project" value="InterPro"/>
</dbReference>
<evidence type="ECO:0000256" key="7">
    <source>
        <dbReference type="ARBA" id="ARBA00022723"/>
    </source>
</evidence>
<dbReference type="Pfam" id="PF00067">
    <property type="entry name" value="p450"/>
    <property type="match status" value="1"/>
</dbReference>
<organism evidence="14 15">
    <name type="scientific">Asarcornis scutulata</name>
    <dbReference type="NCBI Taxonomy" id="75869"/>
    <lineage>
        <taxon>Eukaryota</taxon>
        <taxon>Metazoa</taxon>
        <taxon>Chordata</taxon>
        <taxon>Craniata</taxon>
        <taxon>Vertebrata</taxon>
        <taxon>Euteleostomi</taxon>
        <taxon>Archelosauria</taxon>
        <taxon>Archosauria</taxon>
        <taxon>Dinosauria</taxon>
        <taxon>Saurischia</taxon>
        <taxon>Theropoda</taxon>
        <taxon>Coelurosauria</taxon>
        <taxon>Aves</taxon>
        <taxon>Neognathae</taxon>
        <taxon>Galloanserae</taxon>
        <taxon>Anseriformes</taxon>
        <taxon>Anatidae</taxon>
        <taxon>Anatinae</taxon>
        <taxon>Asarcornis</taxon>
    </lineage>
</organism>
<dbReference type="FunFam" id="1.10.630.10:FF:000238">
    <property type="entry name" value="Cytochrome P450 2A6"/>
    <property type="match status" value="1"/>
</dbReference>
<keyword evidence="12" id="KW-0503">Monooxygenase</keyword>
<protein>
    <recommendedName>
        <fullName evidence="5">unspecific monooxygenase</fullName>
        <ecNumber evidence="5">1.14.14.1</ecNumber>
    </recommendedName>
</protein>
<dbReference type="PANTHER" id="PTHR24300:SF356">
    <property type="entry name" value="CYTOCHROME P450 2E1"/>
    <property type="match status" value="1"/>
</dbReference>
<dbReference type="AlphaFoldDB" id="A0A7K7KVD2"/>
<evidence type="ECO:0000256" key="4">
    <source>
        <dbReference type="ARBA" id="ARBA00010617"/>
    </source>
</evidence>
<dbReference type="PRINTS" id="PR00463">
    <property type="entry name" value="EP450I"/>
</dbReference>
<keyword evidence="9" id="KW-0492">Microsome</keyword>
<evidence type="ECO:0000256" key="8">
    <source>
        <dbReference type="ARBA" id="ARBA00022824"/>
    </source>
</evidence>
<comment type="cofactor">
    <cofactor evidence="1">
        <name>heme</name>
        <dbReference type="ChEBI" id="CHEBI:30413"/>
    </cofactor>
</comment>
<dbReference type="GO" id="GO:0008392">
    <property type="term" value="F:arachidonate epoxygenase activity"/>
    <property type="evidence" value="ECO:0007669"/>
    <property type="project" value="TreeGrafter"/>
</dbReference>
<dbReference type="InterPro" id="IPR001128">
    <property type="entry name" value="Cyt_P450"/>
</dbReference>
<evidence type="ECO:0000256" key="5">
    <source>
        <dbReference type="ARBA" id="ARBA00012109"/>
    </source>
</evidence>
<dbReference type="Gene3D" id="1.10.630.10">
    <property type="entry name" value="Cytochrome P450"/>
    <property type="match status" value="1"/>
</dbReference>
<dbReference type="SUPFAM" id="SSF48264">
    <property type="entry name" value="Cytochrome P450"/>
    <property type="match status" value="1"/>
</dbReference>
<accession>A0A7K7KVD2</accession>
<name>A0A7K7KVD2_9AVES</name>
<evidence type="ECO:0000256" key="6">
    <source>
        <dbReference type="ARBA" id="ARBA00022617"/>
    </source>
</evidence>
<evidence type="ECO:0000256" key="2">
    <source>
        <dbReference type="ARBA" id="ARBA00004174"/>
    </source>
</evidence>
<dbReference type="GO" id="GO:0005789">
    <property type="term" value="C:endoplasmic reticulum membrane"/>
    <property type="evidence" value="ECO:0007669"/>
    <property type="project" value="UniProtKB-SubCell"/>
</dbReference>
<proteinExistence type="inferred from homology"/>
<dbReference type="GO" id="GO:0019373">
    <property type="term" value="P:epoxygenase P450 pathway"/>
    <property type="evidence" value="ECO:0007669"/>
    <property type="project" value="TreeGrafter"/>
</dbReference>
<comment type="subcellular location">
    <subcellularLocation>
        <location evidence="3">Endoplasmic reticulum membrane</location>
        <topology evidence="3">Peripheral membrane protein</topology>
    </subcellularLocation>
    <subcellularLocation>
        <location evidence="2">Microsome membrane</location>
        <topology evidence="2">Peripheral membrane protein</topology>
    </subcellularLocation>
</comment>
<feature type="non-terminal residue" evidence="14">
    <location>
        <position position="1"/>
    </location>
</feature>
<dbReference type="EC" id="1.14.14.1" evidence="5"/>
<evidence type="ECO:0000256" key="9">
    <source>
        <dbReference type="ARBA" id="ARBA00022848"/>
    </source>
</evidence>